<dbReference type="Gene3D" id="1.10.10.60">
    <property type="entry name" value="Homeodomain-like"/>
    <property type="match status" value="1"/>
</dbReference>
<reference evidence="5" key="2">
    <citation type="submission" date="2020-09" db="EMBL/GenBank/DDBJ databases">
        <authorList>
            <person name="Sun Q."/>
            <person name="Ohkuma M."/>
        </authorList>
    </citation>
    <scope>NUCLEOTIDE SEQUENCE</scope>
    <source>
        <strain evidence="5">JCM 4434</strain>
    </source>
</reference>
<dbReference type="PANTHER" id="PTHR46796:SF12">
    <property type="entry name" value="HTH-TYPE DNA-BINDING TRANSCRIPTIONAL ACTIVATOR EUTR"/>
    <property type="match status" value="1"/>
</dbReference>
<dbReference type="SUPFAM" id="SSF46689">
    <property type="entry name" value="Homeodomain-like"/>
    <property type="match status" value="2"/>
</dbReference>
<organism evidence="5 6">
    <name type="scientific">Kitasatospora aureofaciens</name>
    <name type="common">Streptomyces aureofaciens</name>
    <dbReference type="NCBI Taxonomy" id="1894"/>
    <lineage>
        <taxon>Bacteria</taxon>
        <taxon>Bacillati</taxon>
        <taxon>Actinomycetota</taxon>
        <taxon>Actinomycetes</taxon>
        <taxon>Kitasatosporales</taxon>
        <taxon>Streptomycetaceae</taxon>
        <taxon>Kitasatospora</taxon>
    </lineage>
</organism>
<evidence type="ECO:0000256" key="1">
    <source>
        <dbReference type="ARBA" id="ARBA00023015"/>
    </source>
</evidence>
<dbReference type="GO" id="GO:0043565">
    <property type="term" value="F:sequence-specific DNA binding"/>
    <property type="evidence" value="ECO:0007669"/>
    <property type="project" value="InterPro"/>
</dbReference>
<gene>
    <name evidence="5" type="ORF">GCM10010502_03970</name>
</gene>
<dbReference type="PROSITE" id="PS00041">
    <property type="entry name" value="HTH_ARAC_FAMILY_1"/>
    <property type="match status" value="1"/>
</dbReference>
<evidence type="ECO:0000313" key="5">
    <source>
        <dbReference type="EMBL" id="GGU56789.1"/>
    </source>
</evidence>
<dbReference type="PANTHER" id="PTHR46796">
    <property type="entry name" value="HTH-TYPE TRANSCRIPTIONAL ACTIVATOR RHAS-RELATED"/>
    <property type="match status" value="1"/>
</dbReference>
<dbReference type="GO" id="GO:0003700">
    <property type="term" value="F:DNA-binding transcription factor activity"/>
    <property type="evidence" value="ECO:0007669"/>
    <property type="project" value="InterPro"/>
</dbReference>
<keyword evidence="1" id="KW-0805">Transcription regulation</keyword>
<evidence type="ECO:0000256" key="3">
    <source>
        <dbReference type="ARBA" id="ARBA00023163"/>
    </source>
</evidence>
<dbReference type="PROSITE" id="PS01124">
    <property type="entry name" value="HTH_ARAC_FAMILY_2"/>
    <property type="match status" value="1"/>
</dbReference>
<name>A0A8H9HGH8_KITAU</name>
<dbReference type="AlphaFoldDB" id="A0A8H9HGH8"/>
<comment type="caution">
    <text evidence="5">The sequence shown here is derived from an EMBL/GenBank/DDBJ whole genome shotgun (WGS) entry which is preliminary data.</text>
</comment>
<dbReference type="SMART" id="SM00342">
    <property type="entry name" value="HTH_ARAC"/>
    <property type="match status" value="1"/>
</dbReference>
<evidence type="ECO:0000259" key="4">
    <source>
        <dbReference type="PROSITE" id="PS01124"/>
    </source>
</evidence>
<dbReference type="Proteomes" id="UP000610124">
    <property type="component" value="Unassembled WGS sequence"/>
</dbReference>
<proteinExistence type="predicted"/>
<sequence length="323" mass="34507">MAVTVEELSFDSTSAEATEEFLSTAYTPMRIGKSAADARTRISRRAAGPLNVDRLSFGYDMAYDAESLGRVCLLSIHAGTVVDRSGADGEQGETVFGPGETFLIAPPDAPYRGEVRSARYTIAMFDTALLDAMAPAGAEGAPVRLTGLRTVDEAANRQLGAAVAYVRDHVLDNPAAYGNELLLTTAAQHLAAATLAALPHTGRTDPVPADRTDATPATLRRAIAFVEANADREISLADIAAAAFVTPRALQYAFRRHLDTTPLGYLRRVRLDAAHRDLLAADPATATVTGIAMHWGFAHPGHFASLYRAAYGRSPGWTLRLRD</sequence>
<reference evidence="5" key="1">
    <citation type="journal article" date="2014" name="Int. J. Syst. Evol. Microbiol.">
        <title>Complete genome sequence of Corynebacterium casei LMG S-19264T (=DSM 44701T), isolated from a smear-ripened cheese.</title>
        <authorList>
            <consortium name="US DOE Joint Genome Institute (JGI-PGF)"/>
            <person name="Walter F."/>
            <person name="Albersmeier A."/>
            <person name="Kalinowski J."/>
            <person name="Ruckert C."/>
        </authorList>
    </citation>
    <scope>NUCLEOTIDE SEQUENCE</scope>
    <source>
        <strain evidence="5">JCM 4434</strain>
    </source>
</reference>
<dbReference type="InterPro" id="IPR050204">
    <property type="entry name" value="AraC_XylS_family_regulators"/>
</dbReference>
<feature type="domain" description="HTH araC/xylS-type" evidence="4">
    <location>
        <begin position="220"/>
        <end position="321"/>
    </location>
</feature>
<dbReference type="Pfam" id="PF12833">
    <property type="entry name" value="HTH_18"/>
    <property type="match status" value="1"/>
</dbReference>
<dbReference type="InterPro" id="IPR018060">
    <property type="entry name" value="HTH_AraC"/>
</dbReference>
<protein>
    <recommendedName>
        <fullName evidence="4">HTH araC/xylS-type domain-containing protein</fullName>
    </recommendedName>
</protein>
<accession>A0A8H9HGH8</accession>
<dbReference type="RefSeq" id="WP_223886139.1">
    <property type="nucleotide sequence ID" value="NZ_JBEZAD010000022.1"/>
</dbReference>
<dbReference type="InterPro" id="IPR018062">
    <property type="entry name" value="HTH_AraC-typ_CS"/>
</dbReference>
<keyword evidence="2" id="KW-0238">DNA-binding</keyword>
<dbReference type="EMBL" id="BMUB01000001">
    <property type="protein sequence ID" value="GGU56789.1"/>
    <property type="molecule type" value="Genomic_DNA"/>
</dbReference>
<keyword evidence="3" id="KW-0804">Transcription</keyword>
<dbReference type="InterPro" id="IPR009057">
    <property type="entry name" value="Homeodomain-like_sf"/>
</dbReference>
<evidence type="ECO:0000256" key="2">
    <source>
        <dbReference type="ARBA" id="ARBA00023125"/>
    </source>
</evidence>
<evidence type="ECO:0000313" key="6">
    <source>
        <dbReference type="Proteomes" id="UP000610124"/>
    </source>
</evidence>